<gene>
    <name evidence="1" type="ORF">LACBIDRAFT_334401</name>
</gene>
<accession>B0DZ38</accession>
<organism evidence="2">
    <name type="scientific">Laccaria bicolor (strain S238N-H82 / ATCC MYA-4686)</name>
    <name type="common">Bicoloured deceiver</name>
    <name type="synonym">Laccaria laccata var. bicolor</name>
    <dbReference type="NCBI Taxonomy" id="486041"/>
    <lineage>
        <taxon>Eukaryota</taxon>
        <taxon>Fungi</taxon>
        <taxon>Dikarya</taxon>
        <taxon>Basidiomycota</taxon>
        <taxon>Agaricomycotina</taxon>
        <taxon>Agaricomycetes</taxon>
        <taxon>Agaricomycetidae</taxon>
        <taxon>Agaricales</taxon>
        <taxon>Agaricineae</taxon>
        <taxon>Hydnangiaceae</taxon>
        <taxon>Laccaria</taxon>
    </lineage>
</organism>
<reference evidence="1 2" key="1">
    <citation type="journal article" date="2008" name="Nature">
        <title>The genome of Laccaria bicolor provides insights into mycorrhizal symbiosis.</title>
        <authorList>
            <person name="Martin F."/>
            <person name="Aerts A."/>
            <person name="Ahren D."/>
            <person name="Brun A."/>
            <person name="Danchin E.G.J."/>
            <person name="Duchaussoy F."/>
            <person name="Gibon J."/>
            <person name="Kohler A."/>
            <person name="Lindquist E."/>
            <person name="Pereda V."/>
            <person name="Salamov A."/>
            <person name="Shapiro H.J."/>
            <person name="Wuyts J."/>
            <person name="Blaudez D."/>
            <person name="Buee M."/>
            <person name="Brokstein P."/>
            <person name="Canbaeck B."/>
            <person name="Cohen D."/>
            <person name="Courty P.E."/>
            <person name="Coutinho P.M."/>
            <person name="Delaruelle C."/>
            <person name="Detter J.C."/>
            <person name="Deveau A."/>
            <person name="DiFazio S."/>
            <person name="Duplessis S."/>
            <person name="Fraissinet-Tachet L."/>
            <person name="Lucic E."/>
            <person name="Frey-Klett P."/>
            <person name="Fourrey C."/>
            <person name="Feussner I."/>
            <person name="Gay G."/>
            <person name="Grimwood J."/>
            <person name="Hoegger P.J."/>
            <person name="Jain P."/>
            <person name="Kilaru S."/>
            <person name="Labbe J."/>
            <person name="Lin Y.C."/>
            <person name="Legue V."/>
            <person name="Le Tacon F."/>
            <person name="Marmeisse R."/>
            <person name="Melayah D."/>
            <person name="Montanini B."/>
            <person name="Muratet M."/>
            <person name="Nehls U."/>
            <person name="Niculita-Hirzel H."/>
            <person name="Oudot-Le Secq M.P."/>
            <person name="Peter M."/>
            <person name="Quesneville H."/>
            <person name="Rajashekar B."/>
            <person name="Reich M."/>
            <person name="Rouhier N."/>
            <person name="Schmutz J."/>
            <person name="Yin T."/>
            <person name="Chalot M."/>
            <person name="Henrissat B."/>
            <person name="Kuees U."/>
            <person name="Lucas S."/>
            <person name="Van de Peer Y."/>
            <person name="Podila G.K."/>
            <person name="Polle A."/>
            <person name="Pukkila P.J."/>
            <person name="Richardson P.M."/>
            <person name="Rouze P."/>
            <person name="Sanders I.R."/>
            <person name="Stajich J.E."/>
            <person name="Tunlid A."/>
            <person name="Tuskan G."/>
            <person name="Grigoriev I.V."/>
        </authorList>
    </citation>
    <scope>NUCLEOTIDE SEQUENCE [LARGE SCALE GENOMIC DNA]</scope>
    <source>
        <strain evidence="2">S238N-H82 / ATCC MYA-4686</strain>
    </source>
</reference>
<dbReference type="OrthoDB" id="10318003at2759"/>
<dbReference type="Proteomes" id="UP000001194">
    <property type="component" value="Unassembled WGS sequence"/>
</dbReference>
<dbReference type="EMBL" id="DS547153">
    <property type="protein sequence ID" value="EDR00166.1"/>
    <property type="molecule type" value="Genomic_DNA"/>
</dbReference>
<keyword evidence="2" id="KW-1185">Reference proteome</keyword>
<dbReference type="InParanoid" id="B0DZ38"/>
<name>B0DZ38_LACBS</name>
<dbReference type="RefSeq" id="XP_001889223.1">
    <property type="nucleotide sequence ID" value="XM_001889188.1"/>
</dbReference>
<evidence type="ECO:0000313" key="1">
    <source>
        <dbReference type="EMBL" id="EDR00166.1"/>
    </source>
</evidence>
<dbReference type="AlphaFoldDB" id="B0DZ38"/>
<sequence>MHPCVNFIFPGLYTKPTYTYSGLSFDELPAAAREFLVELELTPPNYGACDKQKFYDLHLAHMEKLWSTIHSVYTKIVTLRQAVAGMTEDDLDHVDVIVHNLKEVLIPEWHAHLDRFFAEFDALIWVEEHKLGMEDGARDSAVDQIMVSVIKRFDDYYEALTEAQAKREAAQETNLPILVCLPEQQPSHAATKYHTWPRERMTTWNGN</sequence>
<evidence type="ECO:0000313" key="2">
    <source>
        <dbReference type="Proteomes" id="UP000001194"/>
    </source>
</evidence>
<protein>
    <submittedName>
        <fullName evidence="1">Predicted protein</fullName>
    </submittedName>
</protein>
<dbReference type="KEGG" id="lbc:LACBIDRAFT_334401"/>
<dbReference type="HOGENOM" id="CLU_115038_0_0_1"/>
<dbReference type="GeneID" id="6084867"/>
<proteinExistence type="predicted"/>